<evidence type="ECO:0000256" key="1">
    <source>
        <dbReference type="SAM" id="MobiDB-lite"/>
    </source>
</evidence>
<gene>
    <name evidence="2" type="ORF">EGT51_08460</name>
</gene>
<comment type="caution">
    <text evidence="2">The sequence shown here is derived from an EMBL/GenBank/DDBJ whole genome shotgun (WGS) entry which is preliminary data.</text>
</comment>
<dbReference type="InterPro" id="IPR032675">
    <property type="entry name" value="LRR_dom_sf"/>
</dbReference>
<accession>A0A4Z0JA94</accession>
<dbReference type="OrthoDB" id="2456723at2"/>
<dbReference type="InterPro" id="IPR026906">
    <property type="entry name" value="LRR_5"/>
</dbReference>
<feature type="compositionally biased region" description="Low complexity" evidence="1">
    <location>
        <begin position="179"/>
        <end position="189"/>
    </location>
</feature>
<reference evidence="2 3" key="1">
    <citation type="submission" date="2018-10" db="EMBL/GenBank/DDBJ databases">
        <title>Lactobacillus sp. R7 and Lactobacillus sp. R19 isolated from fermented mustard green product of Taiwan.</title>
        <authorList>
            <person name="Lin S.-T."/>
        </authorList>
    </citation>
    <scope>NUCLEOTIDE SEQUENCE [LARGE SCALE GENOMIC DNA]</scope>
    <source>
        <strain evidence="2 3">BCRC 81129</strain>
    </source>
</reference>
<proteinExistence type="predicted"/>
<dbReference type="SUPFAM" id="SSF52058">
    <property type="entry name" value="L domain-like"/>
    <property type="match status" value="2"/>
</dbReference>
<feature type="region of interest" description="Disordered" evidence="1">
    <location>
        <begin position="38"/>
        <end position="191"/>
    </location>
</feature>
<dbReference type="EMBL" id="RKLX01000012">
    <property type="protein sequence ID" value="TGD18500.1"/>
    <property type="molecule type" value="Genomic_DNA"/>
</dbReference>
<dbReference type="PANTHER" id="PTHR45661:SF3">
    <property type="entry name" value="IG-LIKE DOMAIN-CONTAINING PROTEIN"/>
    <property type="match status" value="1"/>
</dbReference>
<dbReference type="Proteomes" id="UP000297348">
    <property type="component" value="Unassembled WGS sequence"/>
</dbReference>
<feature type="compositionally biased region" description="Polar residues" evidence="1">
    <location>
        <begin position="169"/>
        <end position="178"/>
    </location>
</feature>
<dbReference type="InterPro" id="IPR053139">
    <property type="entry name" value="Surface_bspA-like"/>
</dbReference>
<dbReference type="Pfam" id="PF13306">
    <property type="entry name" value="LRR_5"/>
    <property type="match status" value="4"/>
</dbReference>
<sequence length="986" mass="104528">MRSSQLEQQTRWGGPQRKWFYAGLTVVALGSGLVLSDPSAQAAATPVAGEVTGADQSSPADGQESIAGSEGNANDAVEDTSEDTGDDIEGGTDDDVEDNQPDIDAGTDDQSQDSGTDTGESDKDAEDPVSPKSLVAKDESLADDTANASQPQEPTDEVPNTDAEHQPADTPTTDVQSQTDTPATTTAADFSYTKNDDGSWTVTGFSDTFNSGATTIVIPDSYQGQAVSTVGDGAFSGKKLTAAGLAKLTQVTLGQNVHLIGADAFADNALTTVKFSGTWLYIHDEAFADNQLADIDLNGVVQIWQAAFRDNPLTTLTLPDSVEMIGASAFANCQLTHLQLDDQLISIDTAAFAGNQIQGSLTIPDSLTAIGDQAFRGNQLTDLSLGKSVTTIGTAAFADNQLKGAVVVPDSVTKIGDNAFSGNHLTDLTLGQGVQTIGKQAFQGNPLTGALAIPASVQDIGDEAFDGAHLTGLTFAEDARLNRIGVQAFKNNQLTTLVLPDSITNIETGAFSQNQLTGELKLPARLTNLGDWAFVNNGLQRLIVNDRLEKIGTATFANNKLAGDLILPATLTNVGDNAFTNNQLTSVTLDDQLATIGDAAFLKNQLTGKLILPASLTSLGASAFKDNRLTGVQIGDGLTEINDGTFEYNQLRMLTLPEKIENVGVSAFAHNYLIMINIGNDFIHLNDDAFAYNRLESLNAARKPWSNGENAFSHQEFLKIQPKNRQKTTVKNVRATLIGTLGINDDALRELTFIYDGQPLAYDEENDTLTLPANWPTDTPTTLSVVFTSSGQYTGQIGFDNLEIAVPALGATDSGKTPTAETDPLPDETTPGNTPSTPGDNSTTTPTTDSSVMDGGSTAVIPQPSAWTPEQHATGRVANRVVDQLTWHRNADPNATPQLRQRDRWTWSAITPTVSQTPAVDAETVLTTGSQPVRHRTTSSRTGHRNANVADLTLPQTNDATTPWQAFGLTLLAGLGWLGRGLRQRH</sequence>
<feature type="compositionally biased region" description="Acidic residues" evidence="1">
    <location>
        <begin position="76"/>
        <end position="111"/>
    </location>
</feature>
<dbReference type="RefSeq" id="WP_135368261.1">
    <property type="nucleotide sequence ID" value="NZ_RKLX01000012.1"/>
</dbReference>
<evidence type="ECO:0008006" key="4">
    <source>
        <dbReference type="Google" id="ProtNLM"/>
    </source>
</evidence>
<feature type="compositionally biased region" description="Low complexity" evidence="1">
    <location>
        <begin position="833"/>
        <end position="851"/>
    </location>
</feature>
<name>A0A4Z0JA94_9LACO</name>
<dbReference type="PANTHER" id="PTHR45661">
    <property type="entry name" value="SURFACE ANTIGEN"/>
    <property type="match status" value="1"/>
</dbReference>
<feature type="region of interest" description="Disordered" evidence="1">
    <location>
        <begin position="810"/>
        <end position="858"/>
    </location>
</feature>
<organism evidence="2 3">
    <name type="scientific">Levilactobacillus suantsaiihabitans</name>
    <dbReference type="NCBI Taxonomy" id="2487722"/>
    <lineage>
        <taxon>Bacteria</taxon>
        <taxon>Bacillati</taxon>
        <taxon>Bacillota</taxon>
        <taxon>Bacilli</taxon>
        <taxon>Lactobacillales</taxon>
        <taxon>Lactobacillaceae</taxon>
        <taxon>Levilactobacillus</taxon>
    </lineage>
</organism>
<dbReference type="Gene3D" id="3.80.10.10">
    <property type="entry name" value="Ribonuclease Inhibitor"/>
    <property type="match status" value="3"/>
</dbReference>
<evidence type="ECO:0000313" key="3">
    <source>
        <dbReference type="Proteomes" id="UP000297348"/>
    </source>
</evidence>
<protein>
    <recommendedName>
        <fullName evidence="4">Leucine-rich repeat domain-containing protein</fullName>
    </recommendedName>
</protein>
<dbReference type="AlphaFoldDB" id="A0A4Z0JA94"/>
<keyword evidence="3" id="KW-1185">Reference proteome</keyword>
<evidence type="ECO:0000313" key="2">
    <source>
        <dbReference type="EMBL" id="TGD18500.1"/>
    </source>
</evidence>